<sequence length="166" mass="17544">IKKRVRLFGKCIPLVLRIGISLVVVSGATAAILITEACEANPTPPYITTKGMVLSDTTPGKRFEKSEAECVSVATTTLDQVFYLTLGAVDPLYTRFKVVLTLASKPATSGLMAGVDNLTVEKGGSTRARMVLDAVGIYTFDETVTGIGDAGDGSIDTSIILTLEDR</sequence>
<keyword evidence="1" id="KW-0812">Transmembrane</keyword>
<name>X1MUT2_9ZZZZ</name>
<accession>X1MUT2</accession>
<feature type="non-terminal residue" evidence="2">
    <location>
        <position position="1"/>
    </location>
</feature>
<feature type="transmembrane region" description="Helical" evidence="1">
    <location>
        <begin position="12"/>
        <end position="34"/>
    </location>
</feature>
<dbReference type="EMBL" id="BARV01024601">
    <property type="protein sequence ID" value="GAI35013.1"/>
    <property type="molecule type" value="Genomic_DNA"/>
</dbReference>
<proteinExistence type="predicted"/>
<evidence type="ECO:0000256" key="1">
    <source>
        <dbReference type="SAM" id="Phobius"/>
    </source>
</evidence>
<evidence type="ECO:0000313" key="2">
    <source>
        <dbReference type="EMBL" id="GAI35013.1"/>
    </source>
</evidence>
<keyword evidence="1" id="KW-1133">Transmembrane helix</keyword>
<protein>
    <submittedName>
        <fullName evidence="2">Uncharacterized protein</fullName>
    </submittedName>
</protein>
<comment type="caution">
    <text evidence="2">The sequence shown here is derived from an EMBL/GenBank/DDBJ whole genome shotgun (WGS) entry which is preliminary data.</text>
</comment>
<reference evidence="2" key="1">
    <citation type="journal article" date="2014" name="Front. Microbiol.">
        <title>High frequency of phylogenetically diverse reductive dehalogenase-homologous genes in deep subseafloor sedimentary metagenomes.</title>
        <authorList>
            <person name="Kawai M."/>
            <person name="Futagami T."/>
            <person name="Toyoda A."/>
            <person name="Takaki Y."/>
            <person name="Nishi S."/>
            <person name="Hori S."/>
            <person name="Arai W."/>
            <person name="Tsubouchi T."/>
            <person name="Morono Y."/>
            <person name="Uchiyama I."/>
            <person name="Ito T."/>
            <person name="Fujiyama A."/>
            <person name="Inagaki F."/>
            <person name="Takami H."/>
        </authorList>
    </citation>
    <scope>NUCLEOTIDE SEQUENCE</scope>
    <source>
        <strain evidence="2">Expedition CK06-06</strain>
    </source>
</reference>
<organism evidence="2">
    <name type="scientific">marine sediment metagenome</name>
    <dbReference type="NCBI Taxonomy" id="412755"/>
    <lineage>
        <taxon>unclassified sequences</taxon>
        <taxon>metagenomes</taxon>
        <taxon>ecological metagenomes</taxon>
    </lineage>
</organism>
<keyword evidence="1" id="KW-0472">Membrane</keyword>
<dbReference type="AlphaFoldDB" id="X1MUT2"/>
<gene>
    <name evidence="2" type="ORF">S06H3_40124</name>
</gene>